<dbReference type="AlphaFoldDB" id="A0A949PU79"/>
<dbReference type="Pfam" id="PF02826">
    <property type="entry name" value="2-Hacid_dh_C"/>
    <property type="match status" value="1"/>
</dbReference>
<dbReference type="PROSITE" id="PS00065">
    <property type="entry name" value="D_2_HYDROXYACID_DH_1"/>
    <property type="match status" value="1"/>
</dbReference>
<feature type="domain" description="ACT" evidence="13">
    <location>
        <begin position="341"/>
        <end position="412"/>
    </location>
</feature>
<dbReference type="PANTHER" id="PTHR43761:SF1">
    <property type="entry name" value="D-ISOMER SPECIFIC 2-HYDROXYACID DEHYDROGENASE CATALYTIC DOMAIN-CONTAINING PROTEIN-RELATED"/>
    <property type="match status" value="1"/>
</dbReference>
<keyword evidence="7 12" id="KW-0560">Oxidoreductase</keyword>
<keyword evidence="8" id="KW-0520">NAD</keyword>
<protein>
    <recommendedName>
        <fullName evidence="6">D-3-phosphoglycerate dehydrogenase</fullName>
        <ecNumber evidence="4">1.1.1.399</ecNumber>
        <ecNumber evidence="5">1.1.1.95</ecNumber>
    </recommendedName>
    <alternativeName>
        <fullName evidence="9">2-oxoglutarate reductase</fullName>
    </alternativeName>
</protein>
<evidence type="ECO:0000256" key="11">
    <source>
        <dbReference type="ARBA" id="ARBA00048731"/>
    </source>
</evidence>
<dbReference type="CDD" id="cd12176">
    <property type="entry name" value="PGDH_3"/>
    <property type="match status" value="1"/>
</dbReference>
<comment type="caution">
    <text evidence="14">The sequence shown here is derived from an EMBL/GenBank/DDBJ whole genome shotgun (WGS) entry which is preliminary data.</text>
</comment>
<dbReference type="InterPro" id="IPR006140">
    <property type="entry name" value="D-isomer_DH_NAD-bd"/>
</dbReference>
<dbReference type="NCBIfam" id="NF008759">
    <property type="entry name" value="PRK11790.1"/>
    <property type="match status" value="1"/>
</dbReference>
<dbReference type="GO" id="GO:0047545">
    <property type="term" value="F:(S)-2-hydroxyglutarate dehydrogenase activity"/>
    <property type="evidence" value="ECO:0007669"/>
    <property type="project" value="UniProtKB-ARBA"/>
</dbReference>
<evidence type="ECO:0000256" key="2">
    <source>
        <dbReference type="ARBA" id="ARBA00005216"/>
    </source>
</evidence>
<dbReference type="CDD" id="cd04901">
    <property type="entry name" value="ACT_3PGDH"/>
    <property type="match status" value="1"/>
</dbReference>
<dbReference type="EMBL" id="JAHRVA010000008">
    <property type="protein sequence ID" value="MBV2144995.1"/>
    <property type="molecule type" value="Genomic_DNA"/>
</dbReference>
<dbReference type="GO" id="GO:0051287">
    <property type="term" value="F:NAD binding"/>
    <property type="evidence" value="ECO:0007669"/>
    <property type="project" value="InterPro"/>
</dbReference>
<comment type="similarity">
    <text evidence="3 12">Belongs to the D-isomer specific 2-hydroxyacid dehydrogenase family.</text>
</comment>
<evidence type="ECO:0000259" key="13">
    <source>
        <dbReference type="PROSITE" id="PS51671"/>
    </source>
</evidence>
<organism evidence="14 15">
    <name type="scientific">Falsochrobactrum tianjinense</name>
    <dbReference type="NCBI Taxonomy" id="2706015"/>
    <lineage>
        <taxon>Bacteria</taxon>
        <taxon>Pseudomonadati</taxon>
        <taxon>Pseudomonadota</taxon>
        <taxon>Alphaproteobacteria</taxon>
        <taxon>Hyphomicrobiales</taxon>
        <taxon>Brucellaceae</taxon>
        <taxon>Falsochrobactrum</taxon>
    </lineage>
</organism>
<dbReference type="InterPro" id="IPR029753">
    <property type="entry name" value="D-isomer_DH_CS"/>
</dbReference>
<gene>
    <name evidence="14" type="primary">serA</name>
    <name evidence="14" type="ORF">KUG47_15975</name>
</gene>
<dbReference type="PROSITE" id="PS51671">
    <property type="entry name" value="ACT"/>
    <property type="match status" value="1"/>
</dbReference>
<comment type="catalytic activity">
    <reaction evidence="10">
        <text>(R)-2-hydroxyglutarate + NAD(+) = 2-oxoglutarate + NADH + H(+)</text>
        <dbReference type="Rhea" id="RHEA:49612"/>
        <dbReference type="ChEBI" id="CHEBI:15378"/>
        <dbReference type="ChEBI" id="CHEBI:15801"/>
        <dbReference type="ChEBI" id="CHEBI:16810"/>
        <dbReference type="ChEBI" id="CHEBI:57540"/>
        <dbReference type="ChEBI" id="CHEBI:57945"/>
        <dbReference type="EC" id="1.1.1.399"/>
    </reaction>
</comment>
<dbReference type="InterPro" id="IPR006139">
    <property type="entry name" value="D-isomer_2_OHA_DH_cat_dom"/>
</dbReference>
<evidence type="ECO:0000256" key="9">
    <source>
        <dbReference type="ARBA" id="ARBA00030455"/>
    </source>
</evidence>
<dbReference type="InterPro" id="IPR054480">
    <property type="entry name" value="AHAS_small-like_ACT"/>
</dbReference>
<dbReference type="FunFam" id="3.40.50.720:FF:000041">
    <property type="entry name" value="D-3-phosphoglycerate dehydrogenase"/>
    <property type="match status" value="1"/>
</dbReference>
<dbReference type="EC" id="1.1.1.95" evidence="5"/>
<evidence type="ECO:0000256" key="10">
    <source>
        <dbReference type="ARBA" id="ARBA00048126"/>
    </source>
</evidence>
<evidence type="ECO:0000256" key="12">
    <source>
        <dbReference type="RuleBase" id="RU003719"/>
    </source>
</evidence>
<comment type="function">
    <text evidence="1">Catalyzes the reversible oxidation of 3-phospho-D-glycerate to 3-phosphonooxypyruvate, the first step of the phosphorylated L-serine biosynthesis pathway. Also catalyzes the reversible oxidation of 2-hydroxyglutarate to 2-oxoglutarate.</text>
</comment>
<dbReference type="PROSITE" id="PS00671">
    <property type="entry name" value="D_2_HYDROXYACID_DH_3"/>
    <property type="match status" value="1"/>
</dbReference>
<name>A0A949PU79_9HYPH</name>
<evidence type="ECO:0000313" key="15">
    <source>
        <dbReference type="Proteomes" id="UP000752297"/>
    </source>
</evidence>
<proteinExistence type="inferred from homology"/>
<dbReference type="Pfam" id="PF22629">
    <property type="entry name" value="ACT_AHAS_ss"/>
    <property type="match status" value="1"/>
</dbReference>
<evidence type="ECO:0000256" key="3">
    <source>
        <dbReference type="ARBA" id="ARBA00005854"/>
    </source>
</evidence>
<evidence type="ECO:0000256" key="6">
    <source>
        <dbReference type="ARBA" id="ARBA00021582"/>
    </source>
</evidence>
<sequence length="412" mass="44828">MTARLSFARERINVLLLEGINQSAVDYFKSSGYTNVVHIPKALDKAELIEAIASAHIIGIRSRTQLTDEVFEAAQRLIAVGCYSVGTNQVDLKAARKRGIPVFNAPFSNTRSVAELVIGEIIMLMRRIFSRSVKAHAGGWEKSAIGSREVRGKTLGIVGYGNIGSQVGNLAESLGMNVRYYDTTDKLQYGNVIPTDTLDELLAISDVVSLHVPSNKSTAKMITEARLRKMKKGAFLINNARGSVVDLEALARILDEGHLAGAAIDVFPTEPASNKDPFTSPLQGLENVILTPHIGGSTEEAQERIGTEVARKLVEYSDVGSTLGAVNFPQVQLPPRPSGTRFMHVHENRPGILNSLVNIFSSHGINIVSQFLQTDGEVGYVVIEADGMDDFSDDVFQALREIPGTIRARLLY</sequence>
<keyword evidence="15" id="KW-1185">Reference proteome</keyword>
<dbReference type="EC" id="1.1.1.399" evidence="4"/>
<dbReference type="InterPro" id="IPR002912">
    <property type="entry name" value="ACT_dom"/>
</dbReference>
<dbReference type="InterPro" id="IPR029752">
    <property type="entry name" value="D-isomer_DH_CS1"/>
</dbReference>
<evidence type="ECO:0000256" key="5">
    <source>
        <dbReference type="ARBA" id="ARBA00013143"/>
    </source>
</evidence>
<dbReference type="Pfam" id="PF00389">
    <property type="entry name" value="2-Hacid_dh"/>
    <property type="match status" value="1"/>
</dbReference>
<comment type="pathway">
    <text evidence="2">Amino-acid biosynthesis; L-serine biosynthesis; L-serine from 3-phospho-D-glycerate: step 1/3.</text>
</comment>
<dbReference type="InterPro" id="IPR050418">
    <property type="entry name" value="D-iso_2-hydroxyacid_DH_PdxB"/>
</dbReference>
<evidence type="ECO:0000313" key="14">
    <source>
        <dbReference type="EMBL" id="MBV2144995.1"/>
    </source>
</evidence>
<comment type="catalytic activity">
    <reaction evidence="11">
        <text>(2R)-3-phosphoglycerate + NAD(+) = 3-phosphooxypyruvate + NADH + H(+)</text>
        <dbReference type="Rhea" id="RHEA:12641"/>
        <dbReference type="ChEBI" id="CHEBI:15378"/>
        <dbReference type="ChEBI" id="CHEBI:18110"/>
        <dbReference type="ChEBI" id="CHEBI:57540"/>
        <dbReference type="ChEBI" id="CHEBI:57945"/>
        <dbReference type="ChEBI" id="CHEBI:58272"/>
        <dbReference type="EC" id="1.1.1.95"/>
    </reaction>
</comment>
<dbReference type="Proteomes" id="UP000752297">
    <property type="component" value="Unassembled WGS sequence"/>
</dbReference>
<evidence type="ECO:0000256" key="4">
    <source>
        <dbReference type="ARBA" id="ARBA00013001"/>
    </source>
</evidence>
<dbReference type="PANTHER" id="PTHR43761">
    <property type="entry name" value="D-ISOMER SPECIFIC 2-HYDROXYACID DEHYDROGENASE FAMILY PROTEIN (AFU_ORTHOLOGUE AFUA_1G13630)"/>
    <property type="match status" value="1"/>
</dbReference>
<dbReference type="RefSeq" id="WP_217678972.1">
    <property type="nucleotide sequence ID" value="NZ_JAHRVA010000008.1"/>
</dbReference>
<evidence type="ECO:0000256" key="8">
    <source>
        <dbReference type="ARBA" id="ARBA00023027"/>
    </source>
</evidence>
<dbReference type="GO" id="GO:0006564">
    <property type="term" value="P:L-serine biosynthetic process"/>
    <property type="evidence" value="ECO:0007669"/>
    <property type="project" value="UniProtKB-ARBA"/>
</dbReference>
<evidence type="ECO:0000256" key="1">
    <source>
        <dbReference type="ARBA" id="ARBA00003800"/>
    </source>
</evidence>
<evidence type="ECO:0000256" key="7">
    <source>
        <dbReference type="ARBA" id="ARBA00023002"/>
    </source>
</evidence>
<reference evidence="14 15" key="1">
    <citation type="submission" date="2021-06" db="EMBL/GenBank/DDBJ databases">
        <title>Falsochrobactrum tianjin sp.nov., a new petroleum-degrading bacteria isolated from oily soils.</title>
        <authorList>
            <person name="Chen G."/>
            <person name="Chen H."/>
            <person name="Tian J."/>
            <person name="Qing J."/>
            <person name="Zhong L."/>
            <person name="Ma W."/>
            <person name="Song Y."/>
            <person name="Cui X."/>
            <person name="Yan B."/>
        </authorList>
    </citation>
    <scope>NUCLEOTIDE SEQUENCE [LARGE SCALE GENOMIC DNA]</scope>
    <source>
        <strain evidence="14 15">TDYN1</strain>
    </source>
</reference>
<accession>A0A949PU79</accession>
<dbReference type="GO" id="GO:0004617">
    <property type="term" value="F:phosphoglycerate dehydrogenase activity"/>
    <property type="evidence" value="ECO:0007669"/>
    <property type="project" value="UniProtKB-EC"/>
</dbReference>